<dbReference type="OrthoDB" id="9793626at2"/>
<dbReference type="PANTHER" id="PTHR43761">
    <property type="entry name" value="D-ISOMER SPECIFIC 2-HYDROXYACID DEHYDROGENASE FAMILY PROTEIN (AFU_ORTHOLOGUE AFUA_1G13630)"/>
    <property type="match status" value="1"/>
</dbReference>
<evidence type="ECO:0000256" key="1">
    <source>
        <dbReference type="ARBA" id="ARBA00005854"/>
    </source>
</evidence>
<gene>
    <name evidence="7" type="ORF">E4O86_11200</name>
</gene>
<evidence type="ECO:0000259" key="6">
    <source>
        <dbReference type="Pfam" id="PF02826"/>
    </source>
</evidence>
<name>A0A964T4E7_9HYPH</name>
<dbReference type="PANTHER" id="PTHR43761:SF1">
    <property type="entry name" value="D-ISOMER SPECIFIC 2-HYDROXYACID DEHYDROGENASE CATALYTIC DOMAIN-CONTAINING PROTEIN-RELATED"/>
    <property type="match status" value="1"/>
</dbReference>
<dbReference type="Proteomes" id="UP000773614">
    <property type="component" value="Unassembled WGS sequence"/>
</dbReference>
<evidence type="ECO:0000313" key="7">
    <source>
        <dbReference type="EMBL" id="MYZ48278.1"/>
    </source>
</evidence>
<protein>
    <submittedName>
        <fullName evidence="7">3-phosphoglycerate dehydrogenase</fullName>
    </submittedName>
</protein>
<dbReference type="Gene3D" id="3.40.50.720">
    <property type="entry name" value="NAD(P)-binding Rossmann-like Domain"/>
    <property type="match status" value="2"/>
</dbReference>
<comment type="caution">
    <text evidence="7">The sequence shown here is derived from an EMBL/GenBank/DDBJ whole genome shotgun (WGS) entry which is preliminary data.</text>
</comment>
<dbReference type="FunFam" id="3.40.50.720:FF:000041">
    <property type="entry name" value="D-3-phosphoglycerate dehydrogenase"/>
    <property type="match status" value="1"/>
</dbReference>
<comment type="similarity">
    <text evidence="1 4">Belongs to the D-isomer specific 2-hydroxyacid dehydrogenase family.</text>
</comment>
<reference evidence="7" key="1">
    <citation type="submission" date="2019-03" db="EMBL/GenBank/DDBJ databases">
        <title>Afifella sp. nov., isolated from activated sludge.</title>
        <authorList>
            <person name="Li Q."/>
            <person name="Liu Y."/>
        </authorList>
    </citation>
    <scope>NUCLEOTIDE SEQUENCE</scope>
    <source>
        <strain evidence="7">L72</strain>
    </source>
</reference>
<dbReference type="AlphaFoldDB" id="A0A964T4E7"/>
<proteinExistence type="inferred from homology"/>
<dbReference type="PROSITE" id="PS00671">
    <property type="entry name" value="D_2_HYDROXYACID_DH_3"/>
    <property type="match status" value="1"/>
</dbReference>
<dbReference type="EMBL" id="SPKJ01000033">
    <property type="protein sequence ID" value="MYZ48278.1"/>
    <property type="molecule type" value="Genomic_DNA"/>
</dbReference>
<evidence type="ECO:0000259" key="5">
    <source>
        <dbReference type="Pfam" id="PF00389"/>
    </source>
</evidence>
<keyword evidence="2 4" id="KW-0560">Oxidoreductase</keyword>
<dbReference type="Pfam" id="PF00389">
    <property type="entry name" value="2-Hacid_dh"/>
    <property type="match status" value="1"/>
</dbReference>
<dbReference type="GO" id="GO:0006564">
    <property type="term" value="P:L-serine biosynthetic process"/>
    <property type="evidence" value="ECO:0007669"/>
    <property type="project" value="UniProtKB-ARBA"/>
</dbReference>
<dbReference type="PROSITE" id="PS00670">
    <property type="entry name" value="D_2_HYDROXYACID_DH_2"/>
    <property type="match status" value="1"/>
</dbReference>
<evidence type="ECO:0000313" key="8">
    <source>
        <dbReference type="Proteomes" id="UP000773614"/>
    </source>
</evidence>
<evidence type="ECO:0000256" key="2">
    <source>
        <dbReference type="ARBA" id="ARBA00023002"/>
    </source>
</evidence>
<dbReference type="Pfam" id="PF02826">
    <property type="entry name" value="2-Hacid_dh_C"/>
    <property type="match status" value="1"/>
</dbReference>
<organism evidence="7 8">
    <name type="scientific">Propylenella binzhouense</name>
    <dbReference type="NCBI Taxonomy" id="2555902"/>
    <lineage>
        <taxon>Bacteria</taxon>
        <taxon>Pseudomonadati</taxon>
        <taxon>Pseudomonadota</taxon>
        <taxon>Alphaproteobacteria</taxon>
        <taxon>Hyphomicrobiales</taxon>
        <taxon>Propylenellaceae</taxon>
        <taxon>Propylenella</taxon>
    </lineage>
</organism>
<dbReference type="GO" id="GO:0051287">
    <property type="term" value="F:NAD binding"/>
    <property type="evidence" value="ECO:0007669"/>
    <property type="project" value="InterPro"/>
</dbReference>
<dbReference type="InterPro" id="IPR050418">
    <property type="entry name" value="D-iso_2-hydroxyacid_DH_PdxB"/>
</dbReference>
<dbReference type="SUPFAM" id="SSF51735">
    <property type="entry name" value="NAD(P)-binding Rossmann-fold domains"/>
    <property type="match status" value="1"/>
</dbReference>
<dbReference type="GO" id="GO:0047545">
    <property type="term" value="F:(S)-2-hydroxyglutarate dehydrogenase activity"/>
    <property type="evidence" value="ECO:0007669"/>
    <property type="project" value="UniProtKB-ARBA"/>
</dbReference>
<keyword evidence="8" id="KW-1185">Reference proteome</keyword>
<feature type="domain" description="D-isomer specific 2-hydroxyacid dehydrogenase NAD-binding" evidence="6">
    <location>
        <begin position="99"/>
        <end position="276"/>
    </location>
</feature>
<dbReference type="InterPro" id="IPR029753">
    <property type="entry name" value="D-isomer_DH_CS"/>
</dbReference>
<evidence type="ECO:0000256" key="4">
    <source>
        <dbReference type="RuleBase" id="RU003719"/>
    </source>
</evidence>
<sequence>MEESAVAVLAARYATHYDPKLADRPDELAALAADARALVVRNRTQVRGRVLEAASRLECVGRLGVGLDNIDMAACKARGIAVYPATGANDLPVAEYVITAALVLLRRAWFATDAMVAGAWPRERLMVGGELSGKLLGLVGFGAIARQTAARAAALGMRVAACDPFVPESDPAWRSAERRELDDLLADADVVSLHVPLTDGTRRLLDGARLARMKPGAVLVNAARGGVVDEGALADALKSGALGGAALDVFEREPLEGEAAAIFAGVPNLILTPHIAGLTAESNVRVSSLTAENVLRHLEGRK</sequence>
<evidence type="ECO:0000256" key="3">
    <source>
        <dbReference type="ARBA" id="ARBA00023027"/>
    </source>
</evidence>
<keyword evidence="3" id="KW-0520">NAD</keyword>
<dbReference type="SUPFAM" id="SSF52283">
    <property type="entry name" value="Formate/glycerate dehydrogenase catalytic domain-like"/>
    <property type="match status" value="1"/>
</dbReference>
<accession>A0A964T4E7</accession>
<dbReference type="GO" id="GO:0004617">
    <property type="term" value="F:phosphoglycerate dehydrogenase activity"/>
    <property type="evidence" value="ECO:0007669"/>
    <property type="project" value="UniProtKB-ARBA"/>
</dbReference>
<feature type="domain" description="D-isomer specific 2-hydroxyacid dehydrogenase catalytic" evidence="5">
    <location>
        <begin position="22"/>
        <end position="301"/>
    </location>
</feature>
<dbReference type="InterPro" id="IPR006140">
    <property type="entry name" value="D-isomer_DH_NAD-bd"/>
</dbReference>
<dbReference type="InterPro" id="IPR006139">
    <property type="entry name" value="D-isomer_2_OHA_DH_cat_dom"/>
</dbReference>
<dbReference type="InterPro" id="IPR036291">
    <property type="entry name" value="NAD(P)-bd_dom_sf"/>
</dbReference>